<evidence type="ECO:0000313" key="1">
    <source>
        <dbReference type="EMBL" id="KAH8002094.1"/>
    </source>
</evidence>
<organism evidence="1 2">
    <name type="scientific">Sphaerodactylus townsendi</name>
    <dbReference type="NCBI Taxonomy" id="933632"/>
    <lineage>
        <taxon>Eukaryota</taxon>
        <taxon>Metazoa</taxon>
        <taxon>Chordata</taxon>
        <taxon>Craniata</taxon>
        <taxon>Vertebrata</taxon>
        <taxon>Euteleostomi</taxon>
        <taxon>Lepidosauria</taxon>
        <taxon>Squamata</taxon>
        <taxon>Bifurcata</taxon>
        <taxon>Gekkota</taxon>
        <taxon>Sphaerodactylidae</taxon>
        <taxon>Sphaerodactylus</taxon>
    </lineage>
</organism>
<gene>
    <name evidence="1" type="ORF">K3G42_020228</name>
</gene>
<accession>A0ACB8FBA4</accession>
<evidence type="ECO:0000313" key="2">
    <source>
        <dbReference type="Proteomes" id="UP000827872"/>
    </source>
</evidence>
<dbReference type="EMBL" id="CM037621">
    <property type="protein sequence ID" value="KAH8002094.1"/>
    <property type="molecule type" value="Genomic_DNA"/>
</dbReference>
<name>A0ACB8FBA4_9SAUR</name>
<dbReference type="Proteomes" id="UP000827872">
    <property type="component" value="Linkage Group LG08"/>
</dbReference>
<sequence length="478" mass="54034">MSLIGLIAVIVTQIHATRKNNKYGIVLDSGSTHTSLYIYQWPAEKENDTGVVKQVDMCDIKGPEISAYAHDPEKAGLSLKECMDYAKTVVPAGKYQETPVYLGTTAGMRLLRMQNKTIAEKVLSEVAATLNSYPFSFQGARIISGEEEGAYGWITVNYLLGNFKESIWPDFLPRMFSGLGTTGALDLGGASTQITFAPEQEKIESQRDILHFYFYGKNYSVYTHSFLCYGKEYALLQKLVKDIQRQATERYQDPCFHPGYRRTVNISDLLTNPCLAGSLPSLPFSQITIEGTGQYDSCHTSVQRIFNFTYCPYSRCSFNGIFVPPVYGHFAAFSAFYYVMNFLNLTEVSMYEAVQKIKAFCSKPWNEVKAEFPGVKEKYLTDYCFAGVYIMIILGNGYHFTEENWPYIHFLGKIGESDAGWTLGYMLNLTNMIPAEKPYTHPLSHITYISLLNATPGGTQSEMTEHRKDYYIKEAHDH</sequence>
<proteinExistence type="predicted"/>
<comment type="caution">
    <text evidence="1">The sequence shown here is derived from an EMBL/GenBank/DDBJ whole genome shotgun (WGS) entry which is preliminary data.</text>
</comment>
<reference evidence="1" key="1">
    <citation type="submission" date="2021-08" db="EMBL/GenBank/DDBJ databases">
        <title>The first chromosome-level gecko genome reveals the dynamic sex chromosomes of Neotropical dwarf geckos (Sphaerodactylidae: Sphaerodactylus).</title>
        <authorList>
            <person name="Pinto B.J."/>
            <person name="Keating S.E."/>
            <person name="Gamble T."/>
        </authorList>
    </citation>
    <scope>NUCLEOTIDE SEQUENCE</scope>
    <source>
        <strain evidence="1">TG3544</strain>
    </source>
</reference>
<keyword evidence="2" id="KW-1185">Reference proteome</keyword>
<protein>
    <submittedName>
        <fullName evidence="1">Uncharacterized protein</fullName>
    </submittedName>
</protein>